<dbReference type="EMBL" id="CP023248">
    <property type="protein sequence ID" value="ASZ53376.1"/>
    <property type="molecule type" value="Genomic_DNA"/>
</dbReference>
<reference evidence="3 4" key="1">
    <citation type="submission" date="2015-08" db="EMBL/GenBank/DDBJ databases">
        <title>Draft Genome Sequences of Vibrio parahaemolyticus Strains.</title>
        <authorList>
            <person name="Gonzalez-Escalona N."/>
            <person name="DePaola A."/>
        </authorList>
    </citation>
    <scope>NUCLEOTIDE SEQUENCE [LARGE SCALE GENOMIC DNA]</scope>
    <source>
        <strain evidence="3 4">CFSAN001621</strain>
    </source>
</reference>
<evidence type="ECO:0000313" key="2">
    <source>
        <dbReference type="EMBL" id="ASZ53376.1"/>
    </source>
</evidence>
<dbReference type="Proteomes" id="UP000191946">
    <property type="component" value="Unassembled WGS sequence"/>
</dbReference>
<dbReference type="Pfam" id="PF13524">
    <property type="entry name" value="Glyco_trans_1_2"/>
    <property type="match status" value="1"/>
</dbReference>
<sequence>MNILQVGDFRFDYYDQSLFESMIKHNEVENVDKFEWRNYFSNYQYNNWFKKIFYTIENRFKVGPVVNRINRDLIEKANSKKYDVIFLWRAIHIFPETIEEMRKNSVVIGYNNDQTFSSHHPWWLFRLLKKSIPYYDHFFVYRPKDISAIESRGTTASVFMPTFDQDRIFPIEPRFQNFDIAFIGHFEDDGRDELILKMLEKGFNVLLRGQRWSESKHYKVLTDAMGEIVPAYDDYNKCLNSAKVCLSFLSKLNSDGYTRRTLEIPATKTTMLAEFTKEQATMFEPDIEAVYFRDHDEALEKLSFLINNPDKREKIALAGYEKVKRGPYQLADRVNEIIEITDKYSQ</sequence>
<evidence type="ECO:0000313" key="3">
    <source>
        <dbReference type="EMBL" id="OQK01662.1"/>
    </source>
</evidence>
<accession>A0A249W9U9</accession>
<dbReference type="InterPro" id="IPR055259">
    <property type="entry name" value="YkvP/CgeB_Glyco_trans-like"/>
</dbReference>
<feature type="domain" description="Spore protein YkvP/CgeB glycosyl transferase-like" evidence="1">
    <location>
        <begin position="194"/>
        <end position="338"/>
    </location>
</feature>
<dbReference type="SUPFAM" id="SSF53756">
    <property type="entry name" value="UDP-Glycosyltransferase/glycogen phosphorylase"/>
    <property type="match status" value="1"/>
</dbReference>
<protein>
    <submittedName>
        <fullName evidence="2">Glycosyltransferase family 1 protein</fullName>
    </submittedName>
</protein>
<keyword evidence="4" id="KW-1185">Reference proteome</keyword>
<proteinExistence type="predicted"/>
<dbReference type="AlphaFoldDB" id="A0A249W9U9"/>
<dbReference type="RefSeq" id="WP_005496886.1">
    <property type="nucleotide sequence ID" value="NZ_CP023248.2"/>
</dbReference>
<dbReference type="GO" id="GO:0016740">
    <property type="term" value="F:transferase activity"/>
    <property type="evidence" value="ECO:0007669"/>
    <property type="project" value="UniProtKB-KW"/>
</dbReference>
<organism evidence="2">
    <name type="scientific">Vibrio parahaemolyticus</name>
    <dbReference type="NCBI Taxonomy" id="670"/>
    <lineage>
        <taxon>Bacteria</taxon>
        <taxon>Pseudomonadati</taxon>
        <taxon>Pseudomonadota</taxon>
        <taxon>Gammaproteobacteria</taxon>
        <taxon>Vibrionales</taxon>
        <taxon>Vibrionaceae</taxon>
        <taxon>Vibrio</taxon>
    </lineage>
</organism>
<evidence type="ECO:0000313" key="4">
    <source>
        <dbReference type="Proteomes" id="UP000191946"/>
    </source>
</evidence>
<name>A0A249W9U9_VIBPH</name>
<keyword evidence="2" id="KW-0808">Transferase</keyword>
<dbReference type="EMBL" id="LHQV01000010">
    <property type="protein sequence ID" value="OQK01662.1"/>
    <property type="molecule type" value="Genomic_DNA"/>
</dbReference>
<evidence type="ECO:0000259" key="1">
    <source>
        <dbReference type="Pfam" id="PF13524"/>
    </source>
</evidence>
<reference evidence="2" key="2">
    <citation type="submission" date="2017-09" db="EMBL/GenBank/DDBJ databases">
        <authorList>
            <person name="Ehlers B."/>
            <person name="Leendertz F.H."/>
        </authorList>
    </citation>
    <scope>NUCLEOTIDE SEQUENCE</scope>
    <source>
        <strain evidence="2">MAVP-26</strain>
    </source>
</reference>
<gene>
    <name evidence="3" type="ORF">AKG60_07060</name>
    <name evidence="2" type="ORF">YA91_23805</name>
</gene>